<dbReference type="EMBL" id="GGEC01020460">
    <property type="protein sequence ID" value="MBX00944.1"/>
    <property type="molecule type" value="Transcribed_RNA"/>
</dbReference>
<protein>
    <submittedName>
        <fullName evidence="1">Uncharacterized protein</fullName>
    </submittedName>
</protein>
<sequence length="55" mass="5788">MHRPAPGGRVRSAHADTNIISGTSTLISLLSLFGTSPGLLDRLWGTCFCSDILAC</sequence>
<evidence type="ECO:0000313" key="1">
    <source>
        <dbReference type="EMBL" id="MBX00944.1"/>
    </source>
</evidence>
<reference evidence="1" key="1">
    <citation type="submission" date="2018-02" db="EMBL/GenBank/DDBJ databases">
        <title>Rhizophora mucronata_Transcriptome.</title>
        <authorList>
            <person name="Meera S.P."/>
            <person name="Sreeshan A."/>
            <person name="Augustine A."/>
        </authorList>
    </citation>
    <scope>NUCLEOTIDE SEQUENCE</scope>
    <source>
        <tissue evidence="1">Leaf</tissue>
    </source>
</reference>
<name>A0A2P2K5F1_RHIMU</name>
<proteinExistence type="predicted"/>
<organism evidence="1">
    <name type="scientific">Rhizophora mucronata</name>
    <name type="common">Asiatic mangrove</name>
    <dbReference type="NCBI Taxonomy" id="61149"/>
    <lineage>
        <taxon>Eukaryota</taxon>
        <taxon>Viridiplantae</taxon>
        <taxon>Streptophyta</taxon>
        <taxon>Embryophyta</taxon>
        <taxon>Tracheophyta</taxon>
        <taxon>Spermatophyta</taxon>
        <taxon>Magnoliopsida</taxon>
        <taxon>eudicotyledons</taxon>
        <taxon>Gunneridae</taxon>
        <taxon>Pentapetalae</taxon>
        <taxon>rosids</taxon>
        <taxon>fabids</taxon>
        <taxon>Malpighiales</taxon>
        <taxon>Rhizophoraceae</taxon>
        <taxon>Rhizophora</taxon>
    </lineage>
</organism>
<accession>A0A2P2K5F1</accession>
<dbReference type="AlphaFoldDB" id="A0A2P2K5F1"/>